<dbReference type="PATRIC" id="fig|396597.7.peg.6140"/>
<proteinExistence type="predicted"/>
<accession>B1T2M0</accession>
<dbReference type="Proteomes" id="UP000004814">
    <property type="component" value="Unassembled WGS sequence"/>
</dbReference>
<organism evidence="1 2">
    <name type="scientific">Burkholderia ambifaria MEX-5</name>
    <dbReference type="NCBI Taxonomy" id="396597"/>
    <lineage>
        <taxon>Bacteria</taxon>
        <taxon>Pseudomonadati</taxon>
        <taxon>Pseudomonadota</taxon>
        <taxon>Betaproteobacteria</taxon>
        <taxon>Burkholderiales</taxon>
        <taxon>Burkholderiaceae</taxon>
        <taxon>Burkholderia</taxon>
        <taxon>Burkholderia cepacia complex</taxon>
    </lineage>
</organism>
<reference evidence="1 2" key="1">
    <citation type="submission" date="2008-03" db="EMBL/GenBank/DDBJ databases">
        <title>Sequencing of the draft genome and assembly of Burkholderia ambifaria MEX-5.</title>
        <authorList>
            <consortium name="US DOE Joint Genome Institute (JGI-PGF)"/>
            <person name="Copeland A."/>
            <person name="Lucas S."/>
            <person name="Lapidus A."/>
            <person name="Glavina del Rio T."/>
            <person name="Dalin E."/>
            <person name="Tice H."/>
            <person name="Bruce D."/>
            <person name="Goodwin L."/>
            <person name="Pitluck S."/>
            <person name="Larimer F."/>
            <person name="Land M.L."/>
            <person name="Hauser L."/>
            <person name="Tiedje J."/>
            <person name="Richardson P."/>
        </authorList>
    </citation>
    <scope>NUCLEOTIDE SEQUENCE [LARGE SCALE GENOMIC DNA]</scope>
    <source>
        <strain evidence="1 2">MEX-5</strain>
    </source>
</reference>
<dbReference type="EMBL" id="ABLK01000048">
    <property type="protein sequence ID" value="EDT42166.1"/>
    <property type="molecule type" value="Genomic_DNA"/>
</dbReference>
<evidence type="ECO:0000313" key="2">
    <source>
        <dbReference type="Proteomes" id="UP000004814"/>
    </source>
</evidence>
<gene>
    <name evidence="1" type="ORF">BamMEX5DRAFT_2036</name>
</gene>
<evidence type="ECO:0000313" key="1">
    <source>
        <dbReference type="EMBL" id="EDT42166.1"/>
    </source>
</evidence>
<name>B1T2M0_9BURK</name>
<comment type="caution">
    <text evidence="1">The sequence shown here is derived from an EMBL/GenBank/DDBJ whole genome shotgun (WGS) entry which is preliminary data.</text>
</comment>
<protein>
    <recommendedName>
        <fullName evidence="3">Lipoprotein</fullName>
    </recommendedName>
</protein>
<dbReference type="RefSeq" id="WP_006757996.1">
    <property type="nucleotide sequence ID" value="NZ_ABLK01000048.1"/>
</dbReference>
<sequence length="84" mass="8459">MNHATAHEAMSRYAIAPLGAALCLMLAACQTESMQPSPETASAAVPASSAATPIRGIGLAPHLAAQSHWAVGQCTSNGTVNVCN</sequence>
<dbReference type="AlphaFoldDB" id="B1T2M0"/>
<evidence type="ECO:0008006" key="3">
    <source>
        <dbReference type="Google" id="ProtNLM"/>
    </source>
</evidence>